<accession>A8WL66</accession>
<keyword evidence="8" id="KW-1185">Reference proteome</keyword>
<feature type="transmembrane region" description="Helical" evidence="5">
    <location>
        <begin position="285"/>
        <end position="309"/>
    </location>
</feature>
<feature type="transmembrane region" description="Helical" evidence="5">
    <location>
        <begin position="329"/>
        <end position="349"/>
    </location>
</feature>
<dbReference type="KEGG" id="cbr:CBG_24657"/>
<evidence type="ECO:0000256" key="2">
    <source>
        <dbReference type="ARBA" id="ARBA00022692"/>
    </source>
</evidence>
<organism evidence="7 8">
    <name type="scientific">Caenorhabditis briggsae</name>
    <dbReference type="NCBI Taxonomy" id="6238"/>
    <lineage>
        <taxon>Eukaryota</taxon>
        <taxon>Metazoa</taxon>
        <taxon>Ecdysozoa</taxon>
        <taxon>Nematoda</taxon>
        <taxon>Chromadorea</taxon>
        <taxon>Rhabditida</taxon>
        <taxon>Rhabditina</taxon>
        <taxon>Rhabditomorpha</taxon>
        <taxon>Rhabditoidea</taxon>
        <taxon>Rhabditidae</taxon>
        <taxon>Peloderinae</taxon>
        <taxon>Caenorhabditis</taxon>
    </lineage>
</organism>
<dbReference type="PANTHER" id="PTHR22751">
    <property type="entry name" value="G-PROTEIN COUPLED RECEPTOR-RELATED"/>
    <property type="match status" value="1"/>
</dbReference>
<feature type="transmembrane region" description="Helical" evidence="5">
    <location>
        <begin position="74"/>
        <end position="95"/>
    </location>
</feature>
<dbReference type="EMBL" id="HE601264">
    <property type="protein sequence ID" value="CAP21211.1"/>
    <property type="molecule type" value="Genomic_DNA"/>
</dbReference>
<dbReference type="Proteomes" id="UP000008549">
    <property type="component" value="Unassembled WGS sequence"/>
</dbReference>
<evidence type="ECO:0000313" key="7">
    <source>
        <dbReference type="EMBL" id="CAP21211.1"/>
    </source>
</evidence>
<evidence type="ECO:0000256" key="3">
    <source>
        <dbReference type="ARBA" id="ARBA00022989"/>
    </source>
</evidence>
<gene>
    <name evidence="9" type="primary">srw-33.2</name>
    <name evidence="7 9" type="ORF">CBG24657</name>
    <name evidence="7" type="ORF">CBG_24657</name>
</gene>
<reference evidence="7 8" key="1">
    <citation type="journal article" date="2003" name="PLoS Biol.">
        <title>The genome sequence of Caenorhabditis briggsae: a platform for comparative genomics.</title>
        <authorList>
            <person name="Stein L.D."/>
            <person name="Bao Z."/>
            <person name="Blasiar D."/>
            <person name="Blumenthal T."/>
            <person name="Brent M.R."/>
            <person name="Chen N."/>
            <person name="Chinwalla A."/>
            <person name="Clarke L."/>
            <person name="Clee C."/>
            <person name="Coghlan A."/>
            <person name="Coulson A."/>
            <person name="D'Eustachio P."/>
            <person name="Fitch D.H."/>
            <person name="Fulton L.A."/>
            <person name="Fulton R.E."/>
            <person name="Griffiths-Jones S."/>
            <person name="Harris T.W."/>
            <person name="Hillier L.W."/>
            <person name="Kamath R."/>
            <person name="Kuwabara P.E."/>
            <person name="Mardis E.R."/>
            <person name="Marra M.A."/>
            <person name="Miner T.L."/>
            <person name="Minx P."/>
            <person name="Mullikin J.C."/>
            <person name="Plumb R.W."/>
            <person name="Rogers J."/>
            <person name="Schein J.E."/>
            <person name="Sohrmann M."/>
            <person name="Spieth J."/>
            <person name="Stajich J.E."/>
            <person name="Wei C."/>
            <person name="Willey D."/>
            <person name="Wilson R.K."/>
            <person name="Durbin R."/>
            <person name="Waterston R.H."/>
        </authorList>
    </citation>
    <scope>NUCLEOTIDE SEQUENCE [LARGE SCALE GENOMIC DNA]</scope>
    <source>
        <strain evidence="7 8">AF16</strain>
    </source>
</reference>
<dbReference type="AlphaFoldDB" id="A8WL66"/>
<keyword evidence="4 5" id="KW-0472">Membrane</keyword>
<dbReference type="SUPFAM" id="SSF81321">
    <property type="entry name" value="Family A G protein-coupled receptor-like"/>
    <property type="match status" value="1"/>
</dbReference>
<dbReference type="CTD" id="8590399"/>
<evidence type="ECO:0000256" key="1">
    <source>
        <dbReference type="ARBA" id="ARBA00004370"/>
    </source>
</evidence>
<dbReference type="RefSeq" id="XP_002648396.1">
    <property type="nucleotide sequence ID" value="XM_002648350.1"/>
</dbReference>
<keyword evidence="2 5" id="KW-0812">Transmembrane</keyword>
<dbReference type="InterPro" id="IPR019427">
    <property type="entry name" value="7TM_GPCR_serpentine_rcpt_Srw"/>
</dbReference>
<evidence type="ECO:0000256" key="4">
    <source>
        <dbReference type="ARBA" id="ARBA00023136"/>
    </source>
</evidence>
<feature type="domain" description="G-protein coupled receptors family 1 profile" evidence="6">
    <location>
        <begin position="54"/>
        <end position="342"/>
    </location>
</feature>
<dbReference type="OMA" id="ALVIKYP"/>
<proteinExistence type="predicted"/>
<dbReference type="eggNOG" id="KOG3098">
    <property type="taxonomic scope" value="Eukaryota"/>
</dbReference>
<protein>
    <submittedName>
        <fullName evidence="7">Protein CBG24657</fullName>
    </submittedName>
</protein>
<sequence>METSTTTYDDANRFFPNSEMSTKLILYDFMNLLLFIDDNFDKLAFVFSSIGIICNVFHILILSKKSMRVFTVNIFLLGIGIWDLIRMICEINLVWPTISAMYIRNSDIPGECLGPDYYLTLVAFLFCVPTRTMAVQMSVWYGVTIALLRALVMRNPMNLRISSLAESKNGIRVLLIITFLYSPFWIIGYFQNYIDEFEVWIPPPYCSNLVENYTRMEYIIKDIKIFGLKEEDIYQKSLVARGILCELIPCILLPIFTFLLIFELQKARKLAMGNSTIDRDRSTKLVIGITVTFLISYGPLAICHIVEFYTFEHDKLVFVTRRLSLFFKLLTILNGIFHFLFCFFMSYAYRKTAKELLRIKEKSQTNLRNQDIPIAYIKARITAVRRVTLTVVHRDESVESNGMDRRKNLHETRRIAMMFPSSGNL</sequence>
<dbReference type="PROSITE" id="PS50262">
    <property type="entry name" value="G_PROTEIN_RECEP_F1_2"/>
    <property type="match status" value="1"/>
</dbReference>
<dbReference type="GO" id="GO:0016020">
    <property type="term" value="C:membrane"/>
    <property type="evidence" value="ECO:0007669"/>
    <property type="project" value="UniProtKB-SubCell"/>
</dbReference>
<reference evidence="7 8" key="2">
    <citation type="journal article" date="2011" name="PLoS Genet.">
        <title>Caenorhabditis briggsae recombinant inbred line genotypes reveal inter-strain incompatibility and the evolution of recombination.</title>
        <authorList>
            <person name="Ross J.A."/>
            <person name="Koboldt D.C."/>
            <person name="Staisch J.E."/>
            <person name="Chamberlin H.M."/>
            <person name="Gupta B.P."/>
            <person name="Miller R.D."/>
            <person name="Baird S.E."/>
            <person name="Haag E.S."/>
        </authorList>
    </citation>
    <scope>NUCLEOTIDE SEQUENCE [LARGE SCALE GENOMIC DNA]</scope>
    <source>
        <strain evidence="7 8">AF16</strain>
    </source>
</reference>
<dbReference type="Pfam" id="PF10324">
    <property type="entry name" value="7TM_GPCR_Srw"/>
    <property type="match status" value="1"/>
</dbReference>
<evidence type="ECO:0000256" key="5">
    <source>
        <dbReference type="SAM" id="Phobius"/>
    </source>
</evidence>
<dbReference type="InParanoid" id="A8WL66"/>
<dbReference type="InterPro" id="IPR017452">
    <property type="entry name" value="GPCR_Rhodpsn_7TM"/>
</dbReference>
<feature type="transmembrane region" description="Helical" evidence="5">
    <location>
        <begin position="133"/>
        <end position="152"/>
    </location>
</feature>
<feature type="transmembrane region" description="Helical" evidence="5">
    <location>
        <begin position="238"/>
        <end position="264"/>
    </location>
</feature>
<feature type="transmembrane region" description="Helical" evidence="5">
    <location>
        <begin position="43"/>
        <end position="62"/>
    </location>
</feature>
<comment type="subcellular location">
    <subcellularLocation>
        <location evidence="1">Membrane</location>
    </subcellularLocation>
</comment>
<dbReference type="HOGENOM" id="CLU_043715_1_0_1"/>
<evidence type="ECO:0000259" key="6">
    <source>
        <dbReference type="PROSITE" id="PS50262"/>
    </source>
</evidence>
<dbReference type="Gene3D" id="1.20.1070.10">
    <property type="entry name" value="Rhodopsin 7-helix transmembrane proteins"/>
    <property type="match status" value="1"/>
</dbReference>
<dbReference type="PANTHER" id="PTHR22751:SF13">
    <property type="entry name" value="G-PROTEIN COUPLED RECEPTORS FAMILY 1 PROFILE DOMAIN-CONTAINING PROTEIN"/>
    <property type="match status" value="1"/>
</dbReference>
<feature type="transmembrane region" description="Helical" evidence="5">
    <location>
        <begin position="173"/>
        <end position="194"/>
    </location>
</feature>
<dbReference type="STRING" id="6238.A8WL66"/>
<dbReference type="GO" id="GO:0008528">
    <property type="term" value="F:G protein-coupled peptide receptor activity"/>
    <property type="evidence" value="ECO:0007669"/>
    <property type="project" value="InterPro"/>
</dbReference>
<evidence type="ECO:0000313" key="8">
    <source>
        <dbReference type="Proteomes" id="UP000008549"/>
    </source>
</evidence>
<name>A8WL66_CAEBR</name>
<evidence type="ECO:0000313" key="9">
    <source>
        <dbReference type="WormBase" id="CBG24657"/>
    </source>
</evidence>
<dbReference type="GeneID" id="8590399"/>
<keyword evidence="3 5" id="KW-1133">Transmembrane helix</keyword>
<dbReference type="WormBase" id="CBG24657">
    <property type="protein sequence ID" value="CBP38522"/>
    <property type="gene ID" value="WBGene00042714"/>
    <property type="gene designation" value="Cbr-srw-33.2"/>
</dbReference>